<dbReference type="InterPro" id="IPR028957">
    <property type="entry name" value="Imm50"/>
</dbReference>
<proteinExistence type="predicted"/>
<dbReference type="EMBL" id="FOJX01000001">
    <property type="protein sequence ID" value="SFA72004.1"/>
    <property type="molecule type" value="Genomic_DNA"/>
</dbReference>
<evidence type="ECO:0000313" key="3">
    <source>
        <dbReference type="Proteomes" id="UP000182412"/>
    </source>
</evidence>
<dbReference type="RefSeq" id="WP_074571800.1">
    <property type="nucleotide sequence ID" value="NZ_FNJQ01000007.1"/>
</dbReference>
<gene>
    <name evidence="1" type="ORF">SAMN05216366_10793</name>
    <name evidence="2" type="ORF">SAMN05216587_101324</name>
</gene>
<dbReference type="AlphaFoldDB" id="A0A1H0QCF4"/>
<evidence type="ECO:0000313" key="2">
    <source>
        <dbReference type="EMBL" id="SFA72004.1"/>
    </source>
</evidence>
<evidence type="ECO:0000313" key="4">
    <source>
        <dbReference type="Proteomes" id="UP000183843"/>
    </source>
</evidence>
<sequence length="157" mass="18040">MKKDIRREYNWYNYCHKNIFIENLYGHDIPALDDVDIEYMDIKLSPNKEMVSSVQFVIRLRALPDNMPAKWRISNVNCLKIKLDVIEVDCVNIKSAATGRSAIDVYTDENNIVLRVSGAITGIIKCPLEYKQTLEDGTQLVDDKCFAITEIKGIHED</sequence>
<protein>
    <submittedName>
        <fullName evidence="1">Immunity protein 50</fullName>
    </submittedName>
</protein>
<dbReference type="Proteomes" id="UP000182412">
    <property type="component" value="Unassembled WGS sequence"/>
</dbReference>
<accession>A0A1H0QCF4</accession>
<dbReference type="EMBL" id="FNJQ01000007">
    <property type="protein sequence ID" value="SDP15017.1"/>
    <property type="molecule type" value="Genomic_DNA"/>
</dbReference>
<reference evidence="3 4" key="1">
    <citation type="submission" date="2016-10" db="EMBL/GenBank/DDBJ databases">
        <authorList>
            <person name="de Groot N.N."/>
        </authorList>
    </citation>
    <scope>NUCLEOTIDE SEQUENCE [LARGE SCALE GENOMIC DNA]</scope>
    <source>
        <strain evidence="2 4">L14</strain>
        <strain evidence="1 3">S137</strain>
    </source>
</reference>
<name>A0A1H0QCF4_SELRU</name>
<dbReference type="Pfam" id="PF15594">
    <property type="entry name" value="Imm50"/>
    <property type="match status" value="1"/>
</dbReference>
<evidence type="ECO:0000313" key="1">
    <source>
        <dbReference type="EMBL" id="SDP15017.1"/>
    </source>
</evidence>
<organism evidence="1 3">
    <name type="scientific">Selenomonas ruminantium</name>
    <dbReference type="NCBI Taxonomy" id="971"/>
    <lineage>
        <taxon>Bacteria</taxon>
        <taxon>Bacillati</taxon>
        <taxon>Bacillota</taxon>
        <taxon>Negativicutes</taxon>
        <taxon>Selenomonadales</taxon>
        <taxon>Selenomonadaceae</taxon>
        <taxon>Selenomonas</taxon>
    </lineage>
</organism>
<dbReference type="OrthoDB" id="9990524at2"/>
<dbReference type="Proteomes" id="UP000183843">
    <property type="component" value="Unassembled WGS sequence"/>
</dbReference>